<dbReference type="EC" id="1.8.4.10" evidence="4"/>
<protein>
    <recommendedName>
        <fullName evidence="4">Adenosine 5'-phosphosulfate reductase</fullName>
        <shortName evidence="4">APS reductase</shortName>
        <ecNumber evidence="4">1.8.4.10</ecNumber>
    </recommendedName>
    <alternativeName>
        <fullName evidence="4">5'-adenylylsulfate reductase</fullName>
    </alternativeName>
    <alternativeName>
        <fullName evidence="4">Thioredoxin-dependent 5'-adenylylsulfate reductase</fullName>
    </alternativeName>
</protein>
<dbReference type="NCBIfam" id="TIGR00434">
    <property type="entry name" value="cysH"/>
    <property type="match status" value="1"/>
</dbReference>
<dbReference type="PIRSF" id="PIRSF000857">
    <property type="entry name" value="PAPS_reductase"/>
    <property type="match status" value="1"/>
</dbReference>
<dbReference type="HAMAP" id="MF_00063">
    <property type="entry name" value="CysH"/>
    <property type="match status" value="1"/>
</dbReference>
<keyword evidence="4" id="KW-0963">Cytoplasm</keyword>
<name>A0A561E9K1_9MICO</name>
<evidence type="ECO:0000256" key="1">
    <source>
        <dbReference type="ARBA" id="ARBA00009732"/>
    </source>
</evidence>
<keyword evidence="4" id="KW-0479">Metal-binding</keyword>
<comment type="subcellular location">
    <subcellularLocation>
        <location evidence="4">Cytoplasm</location>
    </subcellularLocation>
</comment>
<dbReference type="OrthoDB" id="9794018at2"/>
<dbReference type="GO" id="GO:0070814">
    <property type="term" value="P:hydrogen sulfide biosynthetic process"/>
    <property type="evidence" value="ECO:0007669"/>
    <property type="project" value="UniProtKB-UniRule"/>
</dbReference>
<keyword evidence="4" id="KW-0411">Iron-sulfur</keyword>
<sequence>MSALDVDLRALAVEAAERLEEASAQDVIAWAAETFGSRVAVAGSMQDTVLIHLASSVVPGIEVLFLDTGYHFAQTLQTRDRVADRYPVRVRTLHPRQTVAEQDADFGAALHDRDPDLCCALRKTQPLDDALDDYDAWATGLRRVESPSRASTAVVSYDARRDKVKLAPLAAWTDDDVAAYSSKHGLIANPLLQQGYPSIGCAPCTSRVAAGGDSRAGRWADSDKTECGIHL</sequence>
<dbReference type="RefSeq" id="WP_145226156.1">
    <property type="nucleotide sequence ID" value="NZ_VIVQ01000001.1"/>
</dbReference>
<comment type="catalytic activity">
    <reaction evidence="4">
        <text>[thioredoxin]-disulfide + sulfite + AMP + 2 H(+) = adenosine 5'-phosphosulfate + [thioredoxin]-dithiol</text>
        <dbReference type="Rhea" id="RHEA:21976"/>
        <dbReference type="Rhea" id="RHEA-COMP:10698"/>
        <dbReference type="Rhea" id="RHEA-COMP:10700"/>
        <dbReference type="ChEBI" id="CHEBI:15378"/>
        <dbReference type="ChEBI" id="CHEBI:17359"/>
        <dbReference type="ChEBI" id="CHEBI:29950"/>
        <dbReference type="ChEBI" id="CHEBI:50058"/>
        <dbReference type="ChEBI" id="CHEBI:58243"/>
        <dbReference type="ChEBI" id="CHEBI:456215"/>
        <dbReference type="EC" id="1.8.4.10"/>
    </reaction>
</comment>
<feature type="binding site" evidence="4">
    <location>
        <position position="118"/>
    </location>
    <ligand>
        <name>[4Fe-4S] cluster</name>
        <dbReference type="ChEBI" id="CHEBI:49883"/>
    </ligand>
</feature>
<dbReference type="InterPro" id="IPR014729">
    <property type="entry name" value="Rossmann-like_a/b/a_fold"/>
</dbReference>
<dbReference type="GO" id="GO:0046872">
    <property type="term" value="F:metal ion binding"/>
    <property type="evidence" value="ECO:0007669"/>
    <property type="project" value="UniProtKB-KW"/>
</dbReference>
<dbReference type="GO" id="GO:0005737">
    <property type="term" value="C:cytoplasm"/>
    <property type="evidence" value="ECO:0007669"/>
    <property type="project" value="UniProtKB-SubCell"/>
</dbReference>
<comment type="similarity">
    <text evidence="1 4">Belongs to the PAPS reductase family. CysH subfamily.</text>
</comment>
<evidence type="ECO:0000313" key="7">
    <source>
        <dbReference type="Proteomes" id="UP000318297"/>
    </source>
</evidence>
<evidence type="ECO:0000256" key="3">
    <source>
        <dbReference type="ARBA" id="ARBA00024327"/>
    </source>
</evidence>
<gene>
    <name evidence="4" type="primary">cysH</name>
    <name evidence="6" type="ORF">BKA23_1081</name>
</gene>
<evidence type="ECO:0000259" key="5">
    <source>
        <dbReference type="Pfam" id="PF01507"/>
    </source>
</evidence>
<evidence type="ECO:0000256" key="2">
    <source>
        <dbReference type="ARBA" id="ARBA00023002"/>
    </source>
</evidence>
<dbReference type="EMBL" id="VIVQ01000001">
    <property type="protein sequence ID" value="TWE12281.1"/>
    <property type="molecule type" value="Genomic_DNA"/>
</dbReference>
<keyword evidence="7" id="KW-1185">Reference proteome</keyword>
<feature type="domain" description="Phosphoadenosine phosphosulphate reductase" evidence="5">
    <location>
        <begin position="39"/>
        <end position="206"/>
    </location>
</feature>
<dbReference type="GO" id="GO:0019379">
    <property type="term" value="P:sulfate assimilation, phosphoadenylyl sulfate reduction by phosphoadenylyl-sulfate reductase (thioredoxin)"/>
    <property type="evidence" value="ECO:0007669"/>
    <property type="project" value="UniProtKB-UniRule"/>
</dbReference>
<feature type="binding site" evidence="4">
    <location>
        <position position="204"/>
    </location>
    <ligand>
        <name>[4Fe-4S] cluster</name>
        <dbReference type="ChEBI" id="CHEBI:49883"/>
    </ligand>
</feature>
<keyword evidence="4" id="KW-0408">Iron</keyword>
<comment type="function">
    <text evidence="4">Catalyzes the formation of sulfite from adenosine 5'-phosphosulfate (APS) using thioredoxin as an electron donor.</text>
</comment>
<organism evidence="6 7">
    <name type="scientific">Rudaeicoccus suwonensis</name>
    <dbReference type="NCBI Taxonomy" id="657409"/>
    <lineage>
        <taxon>Bacteria</taxon>
        <taxon>Bacillati</taxon>
        <taxon>Actinomycetota</taxon>
        <taxon>Actinomycetes</taxon>
        <taxon>Micrococcales</taxon>
        <taxon>Dermacoccaceae</taxon>
        <taxon>Rudaeicoccus</taxon>
    </lineage>
</organism>
<dbReference type="Gene3D" id="3.40.50.620">
    <property type="entry name" value="HUPs"/>
    <property type="match status" value="1"/>
</dbReference>
<dbReference type="CDD" id="cd23945">
    <property type="entry name" value="PAPS_reductase"/>
    <property type="match status" value="1"/>
</dbReference>
<dbReference type="AlphaFoldDB" id="A0A561E9K1"/>
<dbReference type="Pfam" id="PF01507">
    <property type="entry name" value="PAPS_reduct"/>
    <property type="match status" value="1"/>
</dbReference>
<dbReference type="GO" id="GO:0043866">
    <property type="term" value="F:adenylyl-sulfate reductase (thioredoxin) activity"/>
    <property type="evidence" value="ECO:0007669"/>
    <property type="project" value="UniProtKB-EC"/>
</dbReference>
<evidence type="ECO:0000256" key="4">
    <source>
        <dbReference type="HAMAP-Rule" id="MF_00063"/>
    </source>
</evidence>
<dbReference type="InterPro" id="IPR004511">
    <property type="entry name" value="PAPS/APS_Rdtase"/>
</dbReference>
<dbReference type="Proteomes" id="UP000318297">
    <property type="component" value="Unassembled WGS sequence"/>
</dbReference>
<dbReference type="InterPro" id="IPR002500">
    <property type="entry name" value="PAPS_reduct_dom"/>
</dbReference>
<dbReference type="PANTHER" id="PTHR46509">
    <property type="entry name" value="PHOSPHOADENOSINE PHOSPHOSULFATE REDUCTASE"/>
    <property type="match status" value="1"/>
</dbReference>
<dbReference type="GO" id="GO:0051539">
    <property type="term" value="F:4 iron, 4 sulfur cluster binding"/>
    <property type="evidence" value="ECO:0007669"/>
    <property type="project" value="UniProtKB-UniRule"/>
</dbReference>
<dbReference type="NCBIfam" id="NF002537">
    <property type="entry name" value="PRK02090.1"/>
    <property type="match status" value="1"/>
</dbReference>
<feature type="binding site" evidence="4">
    <location>
        <position position="201"/>
    </location>
    <ligand>
        <name>[4Fe-4S] cluster</name>
        <dbReference type="ChEBI" id="CHEBI:49883"/>
    </ligand>
</feature>
<dbReference type="PANTHER" id="PTHR46509:SF1">
    <property type="entry name" value="PHOSPHOADENOSINE PHOSPHOSULFATE REDUCTASE"/>
    <property type="match status" value="1"/>
</dbReference>
<proteinExistence type="inferred from homology"/>
<evidence type="ECO:0000313" key="6">
    <source>
        <dbReference type="EMBL" id="TWE12281.1"/>
    </source>
</evidence>
<comment type="caution">
    <text evidence="6">The sequence shown here is derived from an EMBL/GenBank/DDBJ whole genome shotgun (WGS) entry which is preliminary data.</text>
</comment>
<comment type="pathway">
    <text evidence="3 4">Sulfur metabolism; hydrogen sulfide biosynthesis; sulfite from sulfate.</text>
</comment>
<dbReference type="GO" id="GO:0004604">
    <property type="term" value="F:phosphoadenylyl-sulfate reductase (thioredoxin) activity"/>
    <property type="evidence" value="ECO:0007669"/>
    <property type="project" value="UniProtKB-UniRule"/>
</dbReference>
<reference evidence="6 7" key="1">
    <citation type="submission" date="2019-06" db="EMBL/GenBank/DDBJ databases">
        <title>Sequencing the genomes of 1000 actinobacteria strains.</title>
        <authorList>
            <person name="Klenk H.-P."/>
        </authorList>
    </citation>
    <scope>NUCLEOTIDE SEQUENCE [LARGE SCALE GENOMIC DNA]</scope>
    <source>
        <strain evidence="6 7">DSM 19560</strain>
    </source>
</reference>
<comment type="cofactor">
    <cofactor evidence="4">
        <name>[4Fe-4S] cluster</name>
        <dbReference type="ChEBI" id="CHEBI:49883"/>
    </cofactor>
    <text evidence="4">Binds 1 [4Fe-4S] cluster per subunit.</text>
</comment>
<feature type="active site" description="Nucleophile; cysteine thiosulfonate intermediate" evidence="4">
    <location>
        <position position="227"/>
    </location>
</feature>
<keyword evidence="2 4" id="KW-0560">Oxidoreductase</keyword>
<feature type="binding site" evidence="4">
    <location>
        <position position="119"/>
    </location>
    <ligand>
        <name>[4Fe-4S] cluster</name>
        <dbReference type="ChEBI" id="CHEBI:49883"/>
    </ligand>
</feature>
<accession>A0A561E9K1</accession>
<dbReference type="SUPFAM" id="SSF52402">
    <property type="entry name" value="Adenine nucleotide alpha hydrolases-like"/>
    <property type="match status" value="1"/>
</dbReference>